<gene>
    <name evidence="5" type="ordered locus">TCELL_0639</name>
</gene>
<dbReference type="PANTHER" id="PTHR43794">
    <property type="entry name" value="AMINOHYDROLASE SSNA-RELATED"/>
    <property type="match status" value="1"/>
</dbReference>
<keyword evidence="2 5" id="KW-0378">Hydrolase</keyword>
<dbReference type="CDD" id="cd01298">
    <property type="entry name" value="ATZ_TRZ_like"/>
    <property type="match status" value="1"/>
</dbReference>
<evidence type="ECO:0000256" key="2">
    <source>
        <dbReference type="ARBA" id="ARBA00022801"/>
    </source>
</evidence>
<dbReference type="InParanoid" id="I3TE75"/>
<accession>I3TE75</accession>
<keyword evidence="1" id="KW-0479">Metal-binding</keyword>
<name>I3TE75_THEC1</name>
<evidence type="ECO:0000256" key="3">
    <source>
        <dbReference type="ARBA" id="ARBA00022833"/>
    </source>
</evidence>
<dbReference type="eggNOG" id="arCOG00695">
    <property type="taxonomic scope" value="Archaea"/>
</dbReference>
<dbReference type="InterPro" id="IPR032466">
    <property type="entry name" value="Metal_Hydrolase"/>
</dbReference>
<dbReference type="STRING" id="1184251.TCELL_0639"/>
<dbReference type="GO" id="GO:0016814">
    <property type="term" value="F:hydrolase activity, acting on carbon-nitrogen (but not peptide) bonds, in cyclic amidines"/>
    <property type="evidence" value="ECO:0007669"/>
    <property type="project" value="UniProtKB-ARBA"/>
</dbReference>
<dbReference type="EMBL" id="CP003531">
    <property type="protein sequence ID" value="AFK51063.1"/>
    <property type="molecule type" value="Genomic_DNA"/>
</dbReference>
<dbReference type="FunCoup" id="I3TE75">
    <property type="interactions" value="11"/>
</dbReference>
<dbReference type="Pfam" id="PF01979">
    <property type="entry name" value="Amidohydro_1"/>
    <property type="match status" value="1"/>
</dbReference>
<dbReference type="Gene3D" id="2.30.40.10">
    <property type="entry name" value="Urease, subunit C, domain 1"/>
    <property type="match status" value="1"/>
</dbReference>
<dbReference type="AlphaFoldDB" id="I3TE75"/>
<evidence type="ECO:0000256" key="1">
    <source>
        <dbReference type="ARBA" id="ARBA00022723"/>
    </source>
</evidence>
<sequence>MLVKVEAVADIYVRGGWIITMDPQRRVIKDGAVAVEGGVITAVGKRDNLDPQYKSYSDVVIDARDGVVIPGLVNTHVHLAQGLLKACADYKRLIPWLKDRVWPLQGNYKPEEALVSAKLVVAEMLKSGVTTFLETGLVGRYGVDAIIEFLHDSGIRAAVARHVMDLKGYALEENILHEGLVEPGDTSFNDTIRLYHKYHGWDSRIWIWFGPRTPGAVSVELYKKMSEKARELKTGITMHLAEVREDVDYTVEVFGKKPVEFAHWVGLTGPNVVLVHVVWVTDDEIDLLAKTKTSVSHNPSSNLKLASGGARVSEMLRRGVNVTLGTDGGPSNNDYDLIREMKVAALLQPLLTGDPEAIRAEQVLEMATINGARALMIDHLVGSIEVGKRADLVVVDFHKPHLKPLNNPVSHLVYSAMGSDVKHVIVDGRLVVFDRQILTFDEEEVLRKADEAAFNLYQRAGVCREPDLKWSIF</sequence>
<dbReference type="FunFam" id="3.20.20.140:FF:000014">
    <property type="entry name" value="5-methylthioadenosine/S-adenosylhomocysteine deaminase"/>
    <property type="match status" value="1"/>
</dbReference>
<dbReference type="HOGENOM" id="CLU_012358_2_1_2"/>
<dbReference type="SUPFAM" id="SSF51338">
    <property type="entry name" value="Composite domain of metallo-dependent hydrolases"/>
    <property type="match status" value="2"/>
</dbReference>
<keyword evidence="6" id="KW-1185">Reference proteome</keyword>
<feature type="domain" description="Amidohydrolase-related" evidence="4">
    <location>
        <begin position="67"/>
        <end position="431"/>
    </location>
</feature>
<dbReference type="KEGG" id="thg:TCELL_0639"/>
<dbReference type="GO" id="GO:0046872">
    <property type="term" value="F:metal ion binding"/>
    <property type="evidence" value="ECO:0007669"/>
    <property type="project" value="UniProtKB-KW"/>
</dbReference>
<evidence type="ECO:0000313" key="5">
    <source>
        <dbReference type="EMBL" id="AFK51063.1"/>
    </source>
</evidence>
<proteinExistence type="predicted"/>
<dbReference type="Proteomes" id="UP000005270">
    <property type="component" value="Chromosome"/>
</dbReference>
<dbReference type="GO" id="GO:0019239">
    <property type="term" value="F:deaminase activity"/>
    <property type="evidence" value="ECO:0007669"/>
    <property type="project" value="UniProtKB-ARBA"/>
</dbReference>
<dbReference type="InterPro" id="IPR050287">
    <property type="entry name" value="MTA/SAH_deaminase"/>
</dbReference>
<dbReference type="Gene3D" id="3.20.20.140">
    <property type="entry name" value="Metal-dependent hydrolases"/>
    <property type="match status" value="1"/>
</dbReference>
<protein>
    <submittedName>
        <fullName evidence="5">Amidohydrolase</fullName>
    </submittedName>
</protein>
<organism evidence="5 6">
    <name type="scientific">Thermogladius calderae (strain DSM 22663 / VKM B-2946 / 1633)</name>
    <dbReference type="NCBI Taxonomy" id="1184251"/>
    <lineage>
        <taxon>Archaea</taxon>
        <taxon>Thermoproteota</taxon>
        <taxon>Thermoprotei</taxon>
        <taxon>Desulfurococcales</taxon>
        <taxon>Desulfurococcaceae</taxon>
        <taxon>Thermogladius</taxon>
    </lineage>
</organism>
<reference evidence="5 6" key="1">
    <citation type="journal article" date="2012" name="J. Bacteriol.">
        <title>Complete genome sequence of the hyperthermophilic cellulolytic Crenarchaeon 'Thermogladius cellulolyticus' 1633.</title>
        <authorList>
            <person name="Mardanov A.V."/>
            <person name="Kochetkova T.V."/>
            <person name="Beletsky A.V."/>
            <person name="Bonch-Osmolovskaya E.A."/>
            <person name="Ravin N.V."/>
            <person name="Skryabin K.G."/>
        </authorList>
    </citation>
    <scope>NUCLEOTIDE SEQUENCE [LARGE SCALE GENOMIC DNA]</scope>
    <source>
        <strain evidence="6">DSM 22663 / VKM B-2946 / 1633</strain>
    </source>
</reference>
<dbReference type="PANTHER" id="PTHR43794:SF11">
    <property type="entry name" value="AMIDOHYDROLASE-RELATED DOMAIN-CONTAINING PROTEIN"/>
    <property type="match status" value="1"/>
</dbReference>
<dbReference type="SUPFAM" id="SSF51556">
    <property type="entry name" value="Metallo-dependent hydrolases"/>
    <property type="match status" value="1"/>
</dbReference>
<dbReference type="InterPro" id="IPR006680">
    <property type="entry name" value="Amidohydro-rel"/>
</dbReference>
<keyword evidence="3" id="KW-0862">Zinc</keyword>
<dbReference type="InterPro" id="IPR011059">
    <property type="entry name" value="Metal-dep_hydrolase_composite"/>
</dbReference>
<evidence type="ECO:0000259" key="4">
    <source>
        <dbReference type="Pfam" id="PF01979"/>
    </source>
</evidence>
<evidence type="ECO:0000313" key="6">
    <source>
        <dbReference type="Proteomes" id="UP000005270"/>
    </source>
</evidence>